<dbReference type="RefSeq" id="WP_196206797.1">
    <property type="nucleotide sequence ID" value="NZ_JADPUN010000422.1"/>
</dbReference>
<reference evidence="2 3" key="1">
    <citation type="submission" date="2020-11" db="EMBL/GenBank/DDBJ databases">
        <title>A novel isolate from a Black sea contaminated sediment with potential to produce alkanes: Plantactinospora alkalitolerans sp. nov.</title>
        <authorList>
            <person name="Carro L."/>
            <person name="Veyisoglu A."/>
            <person name="Guven K."/>
            <person name="Schumann P."/>
            <person name="Klenk H.-P."/>
            <person name="Sahin N."/>
        </authorList>
    </citation>
    <scope>NUCLEOTIDE SEQUENCE [LARGE SCALE GENOMIC DNA]</scope>
    <source>
        <strain evidence="2 3">S1510</strain>
    </source>
</reference>
<evidence type="ECO:0000256" key="1">
    <source>
        <dbReference type="SAM" id="MobiDB-lite"/>
    </source>
</evidence>
<protein>
    <submittedName>
        <fullName evidence="2">Uncharacterized protein</fullName>
    </submittedName>
</protein>
<feature type="region of interest" description="Disordered" evidence="1">
    <location>
        <begin position="257"/>
        <end position="283"/>
    </location>
</feature>
<dbReference type="Proteomes" id="UP000638560">
    <property type="component" value="Unassembled WGS sequence"/>
</dbReference>
<evidence type="ECO:0000313" key="3">
    <source>
        <dbReference type="Proteomes" id="UP000638560"/>
    </source>
</evidence>
<dbReference type="EMBL" id="JADPUN010000422">
    <property type="protein sequence ID" value="MBF9135344.1"/>
    <property type="molecule type" value="Genomic_DNA"/>
</dbReference>
<proteinExistence type="predicted"/>
<comment type="caution">
    <text evidence="2">The sequence shown here is derived from an EMBL/GenBank/DDBJ whole genome shotgun (WGS) entry which is preliminary data.</text>
</comment>
<feature type="region of interest" description="Disordered" evidence="1">
    <location>
        <begin position="128"/>
        <end position="187"/>
    </location>
</feature>
<keyword evidence="3" id="KW-1185">Reference proteome</keyword>
<gene>
    <name evidence="2" type="ORF">I0C86_41575</name>
</gene>
<feature type="compositionally biased region" description="Basic and acidic residues" evidence="1">
    <location>
        <begin position="257"/>
        <end position="267"/>
    </location>
</feature>
<evidence type="ECO:0000313" key="2">
    <source>
        <dbReference type="EMBL" id="MBF9135344.1"/>
    </source>
</evidence>
<name>A0ABS0HAH0_9ACTN</name>
<feature type="region of interest" description="Disordered" evidence="1">
    <location>
        <begin position="295"/>
        <end position="317"/>
    </location>
</feature>
<organism evidence="2 3">
    <name type="scientific">Plantactinospora alkalitolerans</name>
    <dbReference type="NCBI Taxonomy" id="2789879"/>
    <lineage>
        <taxon>Bacteria</taxon>
        <taxon>Bacillati</taxon>
        <taxon>Actinomycetota</taxon>
        <taxon>Actinomycetes</taxon>
        <taxon>Micromonosporales</taxon>
        <taxon>Micromonosporaceae</taxon>
        <taxon>Plantactinospora</taxon>
    </lineage>
</organism>
<sequence length="317" mass="34843">MTRVEASRDARNYVRISNDIWHNKKLKRIKSHAARWAYVVSIAYCGSTMSDGHFPVDVVVAVAEVPQSVVAALVKQKLWHLPEHECGQCEQPESGDAVVHDYLKHQRSREDVQDLTAKRRAAGAAGAAARWGNASENAQPGMASVKAGRNGTAMPRKKRKKEEPPPPSPTSDAAGIPVGEEEDSGAKILDDAVVEVLKDRPDWDAEELRQALADPKVRRRPPDVVAQVLLKLAADPGTERPGRIRAKHPYWQQVEREIGRRSARRDATLPGKPHPWPSPTAVECNGCTLPRQHAIHDVRPPGANPPIRSAATCRDTP</sequence>
<accession>A0ABS0HAH0</accession>